<dbReference type="Proteomes" id="UP000248714">
    <property type="component" value="Unassembled WGS sequence"/>
</dbReference>
<evidence type="ECO:0000313" key="2">
    <source>
        <dbReference type="Proteomes" id="UP000248714"/>
    </source>
</evidence>
<accession>A0ABX9EH06</accession>
<proteinExistence type="predicted"/>
<organism evidence="1 2">
    <name type="scientific">Lentzea atacamensis</name>
    <dbReference type="NCBI Taxonomy" id="531938"/>
    <lineage>
        <taxon>Bacteria</taxon>
        <taxon>Bacillati</taxon>
        <taxon>Actinomycetota</taxon>
        <taxon>Actinomycetes</taxon>
        <taxon>Pseudonocardiales</taxon>
        <taxon>Pseudonocardiaceae</taxon>
        <taxon>Lentzea</taxon>
    </lineage>
</organism>
<reference evidence="1 2" key="1">
    <citation type="submission" date="2018-06" db="EMBL/GenBank/DDBJ databases">
        <title>Genomic Encyclopedia of Type Strains, Phase IV (KMG-IV): sequencing the most valuable type-strain genomes for metagenomic binning, comparative biology and taxonomic classification.</title>
        <authorList>
            <person name="Goeker M."/>
        </authorList>
    </citation>
    <scope>NUCLEOTIDE SEQUENCE [LARGE SCALE GENOMIC DNA]</scope>
    <source>
        <strain evidence="1 2">DSM 45479</strain>
    </source>
</reference>
<evidence type="ECO:0000313" key="1">
    <source>
        <dbReference type="EMBL" id="RAS68708.1"/>
    </source>
</evidence>
<keyword evidence="2" id="KW-1185">Reference proteome</keyword>
<protein>
    <submittedName>
        <fullName evidence="1">Uncharacterized protein</fullName>
    </submittedName>
</protein>
<gene>
    <name evidence="1" type="ORF">C8D87_102781</name>
</gene>
<dbReference type="EMBL" id="QLTT01000002">
    <property type="protein sequence ID" value="RAS68708.1"/>
    <property type="molecule type" value="Genomic_DNA"/>
</dbReference>
<comment type="caution">
    <text evidence="1">The sequence shown here is derived from an EMBL/GenBank/DDBJ whole genome shotgun (WGS) entry which is preliminary data.</text>
</comment>
<name>A0ABX9EH06_9PSEU</name>
<sequence>MIGHSIRDAIRSITTSYTVFINAALPSSKISAGSSRSPRRRLPLAATVPAAVVWREKAAASGAAEEPAASAEAAAAGAGPKTSSCTLFTRAAMSTWSPGHRCTSSADARVDCAVVTARDSACGESRSASGLNSTLRIDPPCPATTVTVRSGDVAAARSVDILFHVLVVHCMSGRGTPVSAAPSTSNTGRERRRWIGCVLRHAGSVDREARVPLNALVRYPRFDPGRRGRVSLLLVPDPCRAAPRAREAVVSSTRRDS</sequence>